<organism evidence="2 3">
    <name type="scientific">Cymbomonas tetramitiformis</name>
    <dbReference type="NCBI Taxonomy" id="36881"/>
    <lineage>
        <taxon>Eukaryota</taxon>
        <taxon>Viridiplantae</taxon>
        <taxon>Chlorophyta</taxon>
        <taxon>Pyramimonadophyceae</taxon>
        <taxon>Pyramimonadales</taxon>
        <taxon>Pyramimonadaceae</taxon>
        <taxon>Cymbomonas</taxon>
    </lineage>
</organism>
<accession>A0AAE0FAA8</accession>
<gene>
    <name evidence="2" type="ORF">CYMTET_34870</name>
</gene>
<protein>
    <recommendedName>
        <fullName evidence="4">Peptidase A2 domain-containing protein</fullName>
    </recommendedName>
</protein>
<comment type="caution">
    <text evidence="2">The sequence shown here is derived from an EMBL/GenBank/DDBJ whole genome shotgun (WGS) entry which is preliminary data.</text>
</comment>
<reference evidence="2 3" key="1">
    <citation type="journal article" date="2015" name="Genome Biol. Evol.">
        <title>Comparative Genomics of a Bacterivorous Green Alga Reveals Evolutionary Causalities and Consequences of Phago-Mixotrophic Mode of Nutrition.</title>
        <authorList>
            <person name="Burns J.A."/>
            <person name="Paasch A."/>
            <person name="Narechania A."/>
            <person name="Kim E."/>
        </authorList>
    </citation>
    <scope>NUCLEOTIDE SEQUENCE [LARGE SCALE GENOMIC DNA]</scope>
    <source>
        <strain evidence="2 3">PLY_AMNH</strain>
    </source>
</reference>
<evidence type="ECO:0000313" key="3">
    <source>
        <dbReference type="Proteomes" id="UP001190700"/>
    </source>
</evidence>
<evidence type="ECO:0000256" key="1">
    <source>
        <dbReference type="SAM" id="MobiDB-lite"/>
    </source>
</evidence>
<dbReference type="EMBL" id="LGRX02022080">
    <property type="protein sequence ID" value="KAK3255973.1"/>
    <property type="molecule type" value="Genomic_DNA"/>
</dbReference>
<feature type="region of interest" description="Disordered" evidence="1">
    <location>
        <begin position="128"/>
        <end position="167"/>
    </location>
</feature>
<sequence>MVQSEGSEGEEEPPALQQVPLVPLPCGLLGVHVEHNGVKLVGLLDSGSPVTIVNSAAAAAWGLEMAAQEEGPPKGAPASNPLRRWATNLFNRSDSPASSESFRVAGAGGKLQTLEALKDPVNLTLGDQQAAKRWSGSDQQAAKRWSGSDQQAAKRWIGSDKQAAKRW</sequence>
<dbReference type="Proteomes" id="UP001190700">
    <property type="component" value="Unassembled WGS sequence"/>
</dbReference>
<dbReference type="AlphaFoldDB" id="A0AAE0FAA8"/>
<name>A0AAE0FAA8_9CHLO</name>
<evidence type="ECO:0008006" key="4">
    <source>
        <dbReference type="Google" id="ProtNLM"/>
    </source>
</evidence>
<keyword evidence="3" id="KW-1185">Reference proteome</keyword>
<evidence type="ECO:0000313" key="2">
    <source>
        <dbReference type="EMBL" id="KAK3255973.1"/>
    </source>
</evidence>
<proteinExistence type="predicted"/>
<feature type="non-terminal residue" evidence="2">
    <location>
        <position position="167"/>
    </location>
</feature>